<dbReference type="InterPro" id="IPR019897">
    <property type="entry name" value="RidA_CS"/>
</dbReference>
<dbReference type="OrthoDB" id="6899345at2"/>
<reference evidence="2 3" key="1">
    <citation type="submission" date="2019-06" db="EMBL/GenBank/DDBJ databases">
        <title>Whole genome shotgun sequence of Zoogloea ramigera NBRC 15342.</title>
        <authorList>
            <person name="Hosoyama A."/>
            <person name="Uohara A."/>
            <person name="Ohji S."/>
            <person name="Ichikawa N."/>
        </authorList>
    </citation>
    <scope>NUCLEOTIDE SEQUENCE [LARGE SCALE GENOMIC DNA]</scope>
    <source>
        <strain evidence="2 3">NBRC 15342</strain>
    </source>
</reference>
<dbReference type="SUPFAM" id="SSF55298">
    <property type="entry name" value="YjgF-like"/>
    <property type="match status" value="1"/>
</dbReference>
<gene>
    <name evidence="2" type="ORF">ZRA01_13530</name>
</gene>
<keyword evidence="3" id="KW-1185">Reference proteome</keyword>
<name>A0A4Y4CXJ2_ZOORA</name>
<accession>A0A4Y4CXJ2</accession>
<evidence type="ECO:0000313" key="2">
    <source>
        <dbReference type="EMBL" id="GEC95280.1"/>
    </source>
</evidence>
<dbReference type="RefSeq" id="WP_141350619.1">
    <property type="nucleotide sequence ID" value="NZ_BJNV01000015.1"/>
</dbReference>
<protein>
    <recommendedName>
        <fullName evidence="4">Enamine deaminase RidA (YjgF/YER057c/UK114 family)</fullName>
    </recommendedName>
</protein>
<dbReference type="PANTHER" id="PTHR47328:SF1">
    <property type="entry name" value="RUTC FAMILY PROTEIN YOAB"/>
    <property type="match status" value="1"/>
</dbReference>
<dbReference type="Pfam" id="PF01042">
    <property type="entry name" value="Ribonuc_L-PSP"/>
    <property type="match status" value="1"/>
</dbReference>
<evidence type="ECO:0000256" key="1">
    <source>
        <dbReference type="ARBA" id="ARBA00010552"/>
    </source>
</evidence>
<dbReference type="EMBL" id="BJNV01000015">
    <property type="protein sequence ID" value="GEC95280.1"/>
    <property type="molecule type" value="Genomic_DNA"/>
</dbReference>
<comment type="similarity">
    <text evidence="1">Belongs to the RutC family.</text>
</comment>
<dbReference type="Gene3D" id="3.30.1330.40">
    <property type="entry name" value="RutC-like"/>
    <property type="match status" value="1"/>
</dbReference>
<dbReference type="PROSITE" id="PS01094">
    <property type="entry name" value="UPF0076"/>
    <property type="match status" value="1"/>
</dbReference>
<evidence type="ECO:0000313" key="3">
    <source>
        <dbReference type="Proteomes" id="UP000318422"/>
    </source>
</evidence>
<dbReference type="InterPro" id="IPR035709">
    <property type="entry name" value="YoaB-like"/>
</dbReference>
<dbReference type="InterPro" id="IPR035959">
    <property type="entry name" value="RutC-like_sf"/>
</dbReference>
<dbReference type="InterPro" id="IPR006175">
    <property type="entry name" value="YjgF/YER057c/UK114"/>
</dbReference>
<evidence type="ECO:0008006" key="4">
    <source>
        <dbReference type="Google" id="ProtNLM"/>
    </source>
</evidence>
<comment type="caution">
    <text evidence="2">The sequence shown here is derived from an EMBL/GenBank/DDBJ whole genome shotgun (WGS) entry which is preliminary data.</text>
</comment>
<organism evidence="2 3">
    <name type="scientific">Zoogloea ramigera</name>
    <dbReference type="NCBI Taxonomy" id="350"/>
    <lineage>
        <taxon>Bacteria</taxon>
        <taxon>Pseudomonadati</taxon>
        <taxon>Pseudomonadota</taxon>
        <taxon>Betaproteobacteria</taxon>
        <taxon>Rhodocyclales</taxon>
        <taxon>Zoogloeaceae</taxon>
        <taxon>Zoogloea</taxon>
    </lineage>
</organism>
<dbReference type="Proteomes" id="UP000318422">
    <property type="component" value="Unassembled WGS sequence"/>
</dbReference>
<dbReference type="AlphaFoldDB" id="A0A4Y4CXJ2"/>
<dbReference type="PANTHER" id="PTHR47328">
    <property type="match status" value="1"/>
</dbReference>
<dbReference type="CDD" id="cd06150">
    <property type="entry name" value="YjgF_YER057c_UK114_like_2"/>
    <property type="match status" value="1"/>
</dbReference>
<proteinExistence type="inferred from homology"/>
<sequence length="118" mass="12560">MSDIQRAGTTPRYSDFTVHQGVVYCVEVPPDETADIATQTAQMLASLAVLLERAGSGKGRLLLATLYLVDMADYDTVNAVWDAWVPAGSAPARACVQVGRLASPGWRVEIAVQAAVEP</sequence>